<dbReference type="PANTHER" id="PTHR35179:SF2">
    <property type="entry name" value="START DOMAIN-CONTAINING PROTEIN"/>
    <property type="match status" value="1"/>
</dbReference>
<gene>
    <name evidence="1" type="ORF">BCR34DRAFT_293057</name>
</gene>
<name>A0A1Y2A8V3_9PLEO</name>
<evidence type="ECO:0000313" key="2">
    <source>
        <dbReference type="Proteomes" id="UP000193144"/>
    </source>
</evidence>
<dbReference type="Proteomes" id="UP000193144">
    <property type="component" value="Unassembled WGS sequence"/>
</dbReference>
<organism evidence="1 2">
    <name type="scientific">Clohesyomyces aquaticus</name>
    <dbReference type="NCBI Taxonomy" id="1231657"/>
    <lineage>
        <taxon>Eukaryota</taxon>
        <taxon>Fungi</taxon>
        <taxon>Dikarya</taxon>
        <taxon>Ascomycota</taxon>
        <taxon>Pezizomycotina</taxon>
        <taxon>Dothideomycetes</taxon>
        <taxon>Pleosporomycetidae</taxon>
        <taxon>Pleosporales</taxon>
        <taxon>Lindgomycetaceae</taxon>
        <taxon>Clohesyomyces</taxon>
    </lineage>
</organism>
<dbReference type="STRING" id="1231657.A0A1Y2A8V3"/>
<protein>
    <submittedName>
        <fullName evidence="1">Uncharacterized protein</fullName>
    </submittedName>
</protein>
<sequence length="467" mass="53282">MLSATTCCRLRARVLIQPVSLALRRFQHNDARFQSLKTFKTVPGRTSLQELNEASANEAAWKLDRDPTNEDRDYTIEGYLYPLQGNFGNKLATVISSKLNPAKKGRMNDQNPRILCSYNLDQQGNLYVPGAPRCFWKNKTSHEYELPLPTFDSWGPKERIDKHIERSFDAIRIMTPSFNYNDIDIICSFECLCALWEFAAKHEAAFGFVTHLINRTLVMDISSRPSATPWRKARYFQDYFTAPEAGIPPDSRHFRWIYYTLGQLRCAVLVEVDAHVAEPLSLSVKVAAPSQHRGKFVPNTKVTKAGRDISQSELIDLQIVDQIASSEGAMLTAYFSFISTFYKAVLRSPLVLGKKHKGRIVHRLRHDNYVNQAMTWKGVSGVKKMISLLVRIQEITTNSQYGACTGFAQGGLLHIFEPTFRRKSSENTELTRVLAPRKEIFPREITERFWLPEGVKKNGVIQKRADK</sequence>
<proteinExistence type="predicted"/>
<reference evidence="1 2" key="1">
    <citation type="submission" date="2016-07" db="EMBL/GenBank/DDBJ databases">
        <title>Pervasive Adenine N6-methylation of Active Genes in Fungi.</title>
        <authorList>
            <consortium name="DOE Joint Genome Institute"/>
            <person name="Mondo S.J."/>
            <person name="Dannebaum R.O."/>
            <person name="Kuo R.C."/>
            <person name="Labutti K."/>
            <person name="Haridas S."/>
            <person name="Kuo A."/>
            <person name="Salamov A."/>
            <person name="Ahrendt S.R."/>
            <person name="Lipzen A."/>
            <person name="Sullivan W."/>
            <person name="Andreopoulos W.B."/>
            <person name="Clum A."/>
            <person name="Lindquist E."/>
            <person name="Daum C."/>
            <person name="Ramamoorthy G.K."/>
            <person name="Gryganskyi A."/>
            <person name="Culley D."/>
            <person name="Magnuson J.K."/>
            <person name="James T.Y."/>
            <person name="O'Malley M.A."/>
            <person name="Stajich J.E."/>
            <person name="Spatafora J.W."/>
            <person name="Visel A."/>
            <person name="Grigoriev I.V."/>
        </authorList>
    </citation>
    <scope>NUCLEOTIDE SEQUENCE [LARGE SCALE GENOMIC DNA]</scope>
    <source>
        <strain evidence="1 2">CBS 115471</strain>
    </source>
</reference>
<dbReference type="AlphaFoldDB" id="A0A1Y2A8V3"/>
<comment type="caution">
    <text evidence="1">The sequence shown here is derived from an EMBL/GenBank/DDBJ whole genome shotgun (WGS) entry which is preliminary data.</text>
</comment>
<keyword evidence="2" id="KW-1185">Reference proteome</keyword>
<accession>A0A1Y2A8V3</accession>
<dbReference type="PANTHER" id="PTHR35179">
    <property type="entry name" value="PROTEIN CBG02620"/>
    <property type="match status" value="1"/>
</dbReference>
<dbReference type="OrthoDB" id="420564at2759"/>
<dbReference type="EMBL" id="MCFA01000005">
    <property type="protein sequence ID" value="ORY18730.1"/>
    <property type="molecule type" value="Genomic_DNA"/>
</dbReference>
<evidence type="ECO:0000313" key="1">
    <source>
        <dbReference type="EMBL" id="ORY18730.1"/>
    </source>
</evidence>